<dbReference type="InterPro" id="IPR020456">
    <property type="entry name" value="Acylphosphatase"/>
</dbReference>
<dbReference type="InterPro" id="IPR036046">
    <property type="entry name" value="Acylphosphatase-like_dom_sf"/>
</dbReference>
<dbReference type="PROSITE" id="PS51160">
    <property type="entry name" value="ACYLPHOSPHATASE_3"/>
    <property type="match status" value="1"/>
</dbReference>
<dbReference type="SUPFAM" id="SSF54975">
    <property type="entry name" value="Acylphosphatase/BLUF domain-like"/>
    <property type="match status" value="1"/>
</dbReference>
<reference evidence="7" key="1">
    <citation type="journal article" date="2020" name="mSystems">
        <title>Genome- and Community-Level Interaction Insights into Carbon Utilization and Element Cycling Functions of Hydrothermarchaeota in Hydrothermal Sediment.</title>
        <authorList>
            <person name="Zhou Z."/>
            <person name="Liu Y."/>
            <person name="Xu W."/>
            <person name="Pan J."/>
            <person name="Luo Z.H."/>
            <person name="Li M."/>
        </authorList>
    </citation>
    <scope>NUCLEOTIDE SEQUENCE</scope>
    <source>
        <strain evidence="7">HyVt-388</strain>
    </source>
</reference>
<evidence type="ECO:0000313" key="8">
    <source>
        <dbReference type="Proteomes" id="UP000885826"/>
    </source>
</evidence>
<evidence type="ECO:0000256" key="5">
    <source>
        <dbReference type="RuleBase" id="RU004168"/>
    </source>
</evidence>
<evidence type="ECO:0000256" key="2">
    <source>
        <dbReference type="ARBA" id="ARBA00012150"/>
    </source>
</evidence>
<dbReference type="EMBL" id="DRIG01000104">
    <property type="protein sequence ID" value="HEC79493.1"/>
    <property type="molecule type" value="Genomic_DNA"/>
</dbReference>
<dbReference type="Gene3D" id="3.30.70.100">
    <property type="match status" value="1"/>
</dbReference>
<dbReference type="InterPro" id="IPR017968">
    <property type="entry name" value="Acylphosphatase_CS"/>
</dbReference>
<dbReference type="PANTHER" id="PTHR47268:SF4">
    <property type="entry name" value="ACYLPHOSPHATASE"/>
    <property type="match status" value="1"/>
</dbReference>
<evidence type="ECO:0000313" key="7">
    <source>
        <dbReference type="EMBL" id="HEC79493.1"/>
    </source>
</evidence>
<proteinExistence type="inferred from homology"/>
<gene>
    <name evidence="7" type="ORF">ENI34_10215</name>
</gene>
<dbReference type="PROSITE" id="PS00151">
    <property type="entry name" value="ACYLPHOSPHATASE_2"/>
    <property type="match status" value="1"/>
</dbReference>
<dbReference type="GO" id="GO:0003998">
    <property type="term" value="F:acylphosphatase activity"/>
    <property type="evidence" value="ECO:0007669"/>
    <property type="project" value="UniProtKB-EC"/>
</dbReference>
<dbReference type="EC" id="3.6.1.7" evidence="2 4"/>
<sequence length="89" mass="10131">MKALIIIQGLVQGVGYRFFTVEQAKRFNIRGYVKNLPDGSVEVIAEGEEKNINDFIEQLKIGPASAQVTDVEVKWEDVEFGFSDFDIRY</sequence>
<feature type="active site" evidence="4">
    <location>
        <position position="17"/>
    </location>
</feature>
<keyword evidence="4" id="KW-0378">Hydrolase</keyword>
<feature type="domain" description="Acylphosphatase-like" evidence="6">
    <location>
        <begin position="2"/>
        <end position="89"/>
    </location>
</feature>
<evidence type="ECO:0000256" key="4">
    <source>
        <dbReference type="PROSITE-ProRule" id="PRU00520"/>
    </source>
</evidence>
<feature type="active site" evidence="4">
    <location>
        <position position="35"/>
    </location>
</feature>
<evidence type="ECO:0000259" key="6">
    <source>
        <dbReference type="PROSITE" id="PS51160"/>
    </source>
</evidence>
<organism evidence="7 8">
    <name type="scientific">candidate division WOR-3 bacterium</name>
    <dbReference type="NCBI Taxonomy" id="2052148"/>
    <lineage>
        <taxon>Bacteria</taxon>
        <taxon>Bacteria division WOR-3</taxon>
    </lineage>
</organism>
<evidence type="ECO:0000256" key="3">
    <source>
        <dbReference type="ARBA" id="ARBA00047645"/>
    </source>
</evidence>
<comment type="catalytic activity">
    <reaction evidence="3 4">
        <text>an acyl phosphate + H2O = a carboxylate + phosphate + H(+)</text>
        <dbReference type="Rhea" id="RHEA:14965"/>
        <dbReference type="ChEBI" id="CHEBI:15377"/>
        <dbReference type="ChEBI" id="CHEBI:15378"/>
        <dbReference type="ChEBI" id="CHEBI:29067"/>
        <dbReference type="ChEBI" id="CHEBI:43474"/>
        <dbReference type="ChEBI" id="CHEBI:59918"/>
        <dbReference type="EC" id="3.6.1.7"/>
    </reaction>
</comment>
<name>A0A9C9ENT4_UNCW3</name>
<dbReference type="AlphaFoldDB" id="A0A9C9ENT4"/>
<evidence type="ECO:0000256" key="1">
    <source>
        <dbReference type="ARBA" id="ARBA00005614"/>
    </source>
</evidence>
<comment type="caution">
    <text evidence="7">The sequence shown here is derived from an EMBL/GenBank/DDBJ whole genome shotgun (WGS) entry which is preliminary data.</text>
</comment>
<dbReference type="Proteomes" id="UP000885826">
    <property type="component" value="Unassembled WGS sequence"/>
</dbReference>
<protein>
    <recommendedName>
        <fullName evidence="2 4">acylphosphatase</fullName>
        <ecNumber evidence="2 4">3.6.1.7</ecNumber>
    </recommendedName>
</protein>
<dbReference type="Pfam" id="PF00708">
    <property type="entry name" value="Acylphosphatase"/>
    <property type="match status" value="1"/>
</dbReference>
<comment type="similarity">
    <text evidence="1 5">Belongs to the acylphosphatase family.</text>
</comment>
<dbReference type="PANTHER" id="PTHR47268">
    <property type="entry name" value="ACYLPHOSPHATASE"/>
    <property type="match status" value="1"/>
</dbReference>
<dbReference type="InterPro" id="IPR001792">
    <property type="entry name" value="Acylphosphatase-like_dom"/>
</dbReference>
<accession>A0A9C9ENT4</accession>